<accession>A0A484F536</accession>
<dbReference type="PANTHER" id="PTHR46246">
    <property type="entry name" value="GUANOSINE-3',5'-BIS(DIPHOSPHATE) 3'-PYROPHOSPHOHYDROLASE MESH1"/>
    <property type="match status" value="1"/>
</dbReference>
<gene>
    <name evidence="1" type="ORF">C7391_0541</name>
</gene>
<dbReference type="RefSeq" id="WP_133517011.1">
    <property type="nucleotide sequence ID" value="NZ_JAHDUW010000005.1"/>
</dbReference>
<dbReference type="Gene3D" id="1.10.3210.10">
    <property type="entry name" value="Hypothetical protein af1432"/>
    <property type="match status" value="1"/>
</dbReference>
<name>A0A484F536_9EURY</name>
<reference evidence="1 2" key="1">
    <citation type="submission" date="2019-03" db="EMBL/GenBank/DDBJ databases">
        <title>Genomic Encyclopedia of Type Strains, Phase IV (KMG-IV): sequencing the most valuable type-strain genomes for metagenomic binning, comparative biology and taxonomic classification.</title>
        <authorList>
            <person name="Goeker M."/>
        </authorList>
    </citation>
    <scope>NUCLEOTIDE SEQUENCE [LARGE SCALE GENOMIC DNA]</scope>
    <source>
        <strain evidence="1 2">DSM 13328</strain>
    </source>
</reference>
<evidence type="ECO:0000313" key="2">
    <source>
        <dbReference type="Proteomes" id="UP000294855"/>
    </source>
</evidence>
<keyword evidence="1" id="KW-0378">Hydrolase</keyword>
<dbReference type="SUPFAM" id="SSF109604">
    <property type="entry name" value="HD-domain/PDEase-like"/>
    <property type="match status" value="1"/>
</dbReference>
<proteinExistence type="predicted"/>
<comment type="caution">
    <text evidence="1">The sequence shown here is derived from an EMBL/GenBank/DDBJ whole genome shotgun (WGS) entry which is preliminary data.</text>
</comment>
<dbReference type="Proteomes" id="UP000294855">
    <property type="component" value="Unassembled WGS sequence"/>
</dbReference>
<dbReference type="GO" id="GO:0008893">
    <property type="term" value="F:guanosine-3',5'-bis(diphosphate) 3'-diphosphatase activity"/>
    <property type="evidence" value="ECO:0007669"/>
    <property type="project" value="TreeGrafter"/>
</dbReference>
<organism evidence="1 2">
    <name type="scientific">Methanimicrococcus blatticola</name>
    <dbReference type="NCBI Taxonomy" id="91560"/>
    <lineage>
        <taxon>Archaea</taxon>
        <taxon>Methanobacteriati</taxon>
        <taxon>Methanobacteriota</taxon>
        <taxon>Stenosarchaea group</taxon>
        <taxon>Methanomicrobia</taxon>
        <taxon>Methanosarcinales</taxon>
        <taxon>Methanosarcinaceae</taxon>
        <taxon>Methanimicrococcus</taxon>
    </lineage>
</organism>
<dbReference type="EMBL" id="SNYS01000006">
    <property type="protein sequence ID" value="TDQ70201.1"/>
    <property type="molecule type" value="Genomic_DNA"/>
</dbReference>
<dbReference type="InterPro" id="IPR052194">
    <property type="entry name" value="MESH1"/>
</dbReference>
<evidence type="ECO:0000313" key="1">
    <source>
        <dbReference type="EMBL" id="TDQ70201.1"/>
    </source>
</evidence>
<keyword evidence="2" id="KW-1185">Reference proteome</keyword>
<dbReference type="PANTHER" id="PTHR46246:SF1">
    <property type="entry name" value="GUANOSINE-3',5'-BIS(DIPHOSPHATE) 3'-PYROPHOSPHOHYDROLASE MESH1"/>
    <property type="match status" value="1"/>
</dbReference>
<sequence>MNQNDSTSPLPPESELSDFYNKALFYAAAAHDGQLYAGLPYVIHVCMVAAEVMEADKNEPLSNIKDAVQIALLHDVLEDTPITEDEMLQNFEPAVVNGVNLLTKRKGQPLEDYLLGIKNGGSDVSVIKMCDRIVNLQKPPAHWGSEKILEYYEESILILEILGWSSEYVSKRLKGKIELYERMFMK</sequence>
<protein>
    <submittedName>
        <fullName evidence="1">Guanosine-3',5'-bis(Diphosphate) 3'-pyrophosphohydrolase</fullName>
    </submittedName>
</protein>
<dbReference type="AlphaFoldDB" id="A0A484F536"/>